<dbReference type="AlphaFoldDB" id="Q1GTY9"/>
<evidence type="ECO:0000313" key="1">
    <source>
        <dbReference type="EMBL" id="ABF52883.1"/>
    </source>
</evidence>
<dbReference type="OrthoDB" id="7444488at2"/>
<proteinExistence type="predicted"/>
<dbReference type="STRING" id="317655.Sala_1167"/>
<dbReference type="KEGG" id="sal:Sala_1167"/>
<dbReference type="Proteomes" id="UP000006578">
    <property type="component" value="Chromosome"/>
</dbReference>
<gene>
    <name evidence="1" type="ordered locus">Sala_1167</name>
</gene>
<sequence length="303" mass="32080">MSDSLSFPGIEPPSPTLSARLGELADYFAAPTAGRLTDEQRALSLGIARRLVADVAALIDPGIDAAALWEEWLHHGVPGAARLVGPCFARAEEHRWRALSTERAVPTPVADGADEVGGATPDTPMTARERAYLDLRIADRRRFDAYGQPTLAIADLDEEIFRALLHDVAAWRLAAVSTDTGRAASLGDAVRYAVERHADAPDMTAAAISYREAVGAALPEAARTAIAAHDWPALIALAAAAQHRRYTDMALALLTAEMTALPSLLAPLRLDREALAPLEASLAMLTARAVSDADGVTAAETGR</sequence>
<dbReference type="HOGENOM" id="CLU_930352_0_0_5"/>
<evidence type="ECO:0000313" key="2">
    <source>
        <dbReference type="Proteomes" id="UP000006578"/>
    </source>
</evidence>
<dbReference type="EMBL" id="CP000356">
    <property type="protein sequence ID" value="ABF52883.1"/>
    <property type="molecule type" value="Genomic_DNA"/>
</dbReference>
<dbReference type="RefSeq" id="WP_011541468.1">
    <property type="nucleotide sequence ID" value="NC_008048.1"/>
</dbReference>
<accession>Q1GTY9</accession>
<name>Q1GTY9_SPHAL</name>
<reference evidence="1 2" key="1">
    <citation type="journal article" date="2009" name="Proc. Natl. Acad. Sci. U.S.A.">
        <title>The genomic basis of trophic strategy in marine bacteria.</title>
        <authorList>
            <person name="Lauro F.M."/>
            <person name="McDougald D."/>
            <person name="Thomas T."/>
            <person name="Williams T.J."/>
            <person name="Egan S."/>
            <person name="Rice S."/>
            <person name="DeMaere M.Z."/>
            <person name="Ting L."/>
            <person name="Ertan H."/>
            <person name="Johnson J."/>
            <person name="Ferriera S."/>
            <person name="Lapidus A."/>
            <person name="Anderson I."/>
            <person name="Kyrpides N."/>
            <person name="Munk A.C."/>
            <person name="Detter C."/>
            <person name="Han C.S."/>
            <person name="Brown M.V."/>
            <person name="Robb F.T."/>
            <person name="Kjelleberg S."/>
            <person name="Cavicchioli R."/>
        </authorList>
    </citation>
    <scope>NUCLEOTIDE SEQUENCE [LARGE SCALE GENOMIC DNA]</scope>
    <source>
        <strain evidence="2">DSM 13593 / LMG 18877 / RB2256</strain>
    </source>
</reference>
<protein>
    <submittedName>
        <fullName evidence="1">Uncharacterized protein</fullName>
    </submittedName>
</protein>
<keyword evidence="2" id="KW-1185">Reference proteome</keyword>
<organism evidence="1 2">
    <name type="scientific">Sphingopyxis alaskensis (strain DSM 13593 / LMG 18877 / RB2256)</name>
    <name type="common">Sphingomonas alaskensis</name>
    <dbReference type="NCBI Taxonomy" id="317655"/>
    <lineage>
        <taxon>Bacteria</taxon>
        <taxon>Pseudomonadati</taxon>
        <taxon>Pseudomonadota</taxon>
        <taxon>Alphaproteobacteria</taxon>
        <taxon>Sphingomonadales</taxon>
        <taxon>Sphingomonadaceae</taxon>
        <taxon>Sphingopyxis</taxon>
    </lineage>
</organism>